<dbReference type="NCBIfam" id="TIGR00654">
    <property type="entry name" value="PhzF_family"/>
    <property type="match status" value="1"/>
</dbReference>
<accession>A0A1F5LZK5</accession>
<evidence type="ECO:0008006" key="4">
    <source>
        <dbReference type="Google" id="ProtNLM"/>
    </source>
</evidence>
<dbReference type="AlphaFoldDB" id="A0A1F5LZK5"/>
<dbReference type="Gene3D" id="3.10.310.10">
    <property type="entry name" value="Diaminopimelate Epimerase, Chain A, domain 1"/>
    <property type="match status" value="2"/>
</dbReference>
<dbReference type="PANTHER" id="PTHR13774:SF32">
    <property type="entry name" value="ANTISENSE-ENHANCING SEQUENCE 1"/>
    <property type="match status" value="1"/>
</dbReference>
<reference evidence="2 3" key="1">
    <citation type="journal article" date="2016" name="Sci. Rep.">
        <title>Penicillium arizonense, a new, genome sequenced fungal species, reveals a high chemical diversity in secreted metabolites.</title>
        <authorList>
            <person name="Grijseels S."/>
            <person name="Nielsen J.C."/>
            <person name="Randelovic M."/>
            <person name="Nielsen J."/>
            <person name="Nielsen K.F."/>
            <person name="Workman M."/>
            <person name="Frisvad J.C."/>
        </authorList>
    </citation>
    <scope>NUCLEOTIDE SEQUENCE [LARGE SCALE GENOMIC DNA]</scope>
    <source>
        <strain evidence="2 3">CBS 141311</strain>
    </source>
</reference>
<dbReference type="EMBL" id="LXJU01000001">
    <property type="protein sequence ID" value="OGE58469.1"/>
    <property type="molecule type" value="Genomic_DNA"/>
</dbReference>
<gene>
    <name evidence="2" type="ORF">PENARI_c001G03189</name>
</gene>
<keyword evidence="3" id="KW-1185">Reference proteome</keyword>
<dbReference type="GeneID" id="34571098"/>
<dbReference type="Pfam" id="PF02567">
    <property type="entry name" value="PhzC-PhzF"/>
    <property type="match status" value="1"/>
</dbReference>
<dbReference type="GO" id="GO:0005737">
    <property type="term" value="C:cytoplasm"/>
    <property type="evidence" value="ECO:0007669"/>
    <property type="project" value="TreeGrafter"/>
</dbReference>
<evidence type="ECO:0000256" key="1">
    <source>
        <dbReference type="PIRSR" id="PIRSR016184-1"/>
    </source>
</evidence>
<dbReference type="Proteomes" id="UP000177622">
    <property type="component" value="Unassembled WGS sequence"/>
</dbReference>
<name>A0A1F5LZK5_PENAI</name>
<sequence length="314" mass="34346">MSEEKAPYVTLDVFSSKRFKGNPVAIVKVTDSKLSQEQKQKIAKEFNFSETVFFHPANGDEPPRLYIFTPVNEMDFAGHPVIGAGHFLFRQLLGNDPSHPKSLTITTNAGPVPIIYDPENEVVSAEVPHNIHQHQQGATLAHILPVQASLKTVSDLHGVPETSPIVSVVKGVTYALVDLTERADLFANIVPGGSPALDLDEGWKPSFTGVMYYRNGGSRVEGDTVIWDLRVRMIAIDLEDPACGSGGSSLGVYLALLNGQQGRSHRFYIDQGIEMDRESHLIVDVLLDEDRKRVSTIKLAGQAAFVAEGSIFLN</sequence>
<dbReference type="PANTHER" id="PTHR13774">
    <property type="entry name" value="PHENAZINE BIOSYNTHESIS PROTEIN"/>
    <property type="match status" value="1"/>
</dbReference>
<dbReference type="InterPro" id="IPR003719">
    <property type="entry name" value="Phenazine_PhzF-like"/>
</dbReference>
<proteinExistence type="predicted"/>
<organism evidence="2 3">
    <name type="scientific">Penicillium arizonense</name>
    <dbReference type="NCBI Taxonomy" id="1835702"/>
    <lineage>
        <taxon>Eukaryota</taxon>
        <taxon>Fungi</taxon>
        <taxon>Dikarya</taxon>
        <taxon>Ascomycota</taxon>
        <taxon>Pezizomycotina</taxon>
        <taxon>Eurotiomycetes</taxon>
        <taxon>Eurotiomycetidae</taxon>
        <taxon>Eurotiales</taxon>
        <taxon>Aspergillaceae</taxon>
        <taxon>Penicillium</taxon>
    </lineage>
</organism>
<comment type="caution">
    <text evidence="2">The sequence shown here is derived from an EMBL/GenBank/DDBJ whole genome shotgun (WGS) entry which is preliminary data.</text>
</comment>
<dbReference type="OrthoDB" id="75169at2759"/>
<evidence type="ECO:0000313" key="3">
    <source>
        <dbReference type="Proteomes" id="UP000177622"/>
    </source>
</evidence>
<dbReference type="PIRSF" id="PIRSF016184">
    <property type="entry name" value="PhzC_PhzF"/>
    <property type="match status" value="1"/>
</dbReference>
<dbReference type="RefSeq" id="XP_022493892.1">
    <property type="nucleotide sequence ID" value="XM_022626364.1"/>
</dbReference>
<dbReference type="STRING" id="1835702.A0A1F5LZK5"/>
<dbReference type="GO" id="GO:0016853">
    <property type="term" value="F:isomerase activity"/>
    <property type="evidence" value="ECO:0007669"/>
    <property type="project" value="TreeGrafter"/>
</dbReference>
<dbReference type="SUPFAM" id="SSF54506">
    <property type="entry name" value="Diaminopimelate epimerase-like"/>
    <property type="match status" value="1"/>
</dbReference>
<feature type="active site" evidence="1">
    <location>
        <position position="50"/>
    </location>
</feature>
<evidence type="ECO:0000313" key="2">
    <source>
        <dbReference type="EMBL" id="OGE58469.1"/>
    </source>
</evidence>
<protein>
    <recommendedName>
        <fullName evidence="4">Phenazine biosynthesis protein</fullName>
    </recommendedName>
</protein>